<evidence type="ECO:0000313" key="1">
    <source>
        <dbReference type="EMBL" id="NWK06195.1"/>
    </source>
</evidence>
<dbReference type="AlphaFoldDB" id="A0A7K4NT72"/>
<reference evidence="1 2" key="1">
    <citation type="journal article" date="2019" name="Environ. Microbiol.">
        <title>Genomics insights into ecotype formation of ammonia-oxidizing archaea in the deep ocean.</title>
        <authorList>
            <person name="Wang Y."/>
            <person name="Huang J.M."/>
            <person name="Cui G.J."/>
            <person name="Nunoura T."/>
            <person name="Takaki Y."/>
            <person name="Li W.L."/>
            <person name="Li J."/>
            <person name="Gao Z.M."/>
            <person name="Takai K."/>
            <person name="Zhang A.Q."/>
            <person name="Stepanauskas R."/>
        </authorList>
    </citation>
    <scope>NUCLEOTIDE SEQUENCE [LARGE SCALE GENOMIC DNA]</scope>
    <source>
        <strain evidence="1 2">G13</strain>
    </source>
</reference>
<organism evidence="1 2">
    <name type="scientific">Marine Group I thaumarchaeote</name>
    <dbReference type="NCBI Taxonomy" id="2511932"/>
    <lineage>
        <taxon>Archaea</taxon>
        <taxon>Nitrososphaerota</taxon>
        <taxon>Marine Group I</taxon>
    </lineage>
</organism>
<gene>
    <name evidence="1" type="ORF">HX827_02500</name>
</gene>
<protein>
    <submittedName>
        <fullName evidence="1">Uncharacterized protein</fullName>
    </submittedName>
</protein>
<accession>A0A7K4NT72</accession>
<sequence>MNRFPITLKNKYDKILVKIMDNPTSKKLFDMYGIATNFSALAPDSIRYPPSANIPIGLVNAPKLKERFSSDNAALAPTLENFAQMYQQMAAGLLNMSLDRLIPPGHPLYSKENSVRLLKDEKEKILKENLELKKKLENKK</sequence>
<dbReference type="EMBL" id="JACASW010000004">
    <property type="protein sequence ID" value="NWK06195.1"/>
    <property type="molecule type" value="Genomic_DNA"/>
</dbReference>
<evidence type="ECO:0000313" key="2">
    <source>
        <dbReference type="Proteomes" id="UP000534207"/>
    </source>
</evidence>
<proteinExistence type="predicted"/>
<comment type="caution">
    <text evidence="1">The sequence shown here is derived from an EMBL/GenBank/DDBJ whole genome shotgun (WGS) entry which is preliminary data.</text>
</comment>
<dbReference type="Proteomes" id="UP000534207">
    <property type="component" value="Unassembled WGS sequence"/>
</dbReference>
<name>A0A7K4NT72_9ARCH</name>